<keyword evidence="2" id="KW-1133">Transmembrane helix</keyword>
<feature type="transmembrane region" description="Helical" evidence="2">
    <location>
        <begin position="694"/>
        <end position="712"/>
    </location>
</feature>
<evidence type="ECO:0000313" key="4">
    <source>
        <dbReference type="Proteomes" id="UP000030640"/>
    </source>
</evidence>
<evidence type="ECO:0000313" key="3">
    <source>
        <dbReference type="EMBL" id="EUD65713.1"/>
    </source>
</evidence>
<feature type="region of interest" description="Disordered" evidence="1">
    <location>
        <begin position="508"/>
        <end position="582"/>
    </location>
</feature>
<feature type="transmembrane region" description="Helical" evidence="2">
    <location>
        <begin position="287"/>
        <end position="305"/>
    </location>
</feature>
<sequence length="860" mass="100208">MSEIHRAEDPMHDAEMDDGVETSSRMDGEYKSANYGNVGYQEGEQEGATYQQEYTSNGQNDQEEQAAVAGEYPYEGNYGNNLNKELLRNGTSKKKKNKYGGIFSKGKGEKEKRNGEEKEETPYCSFNNFQEGIDGGANQEGASEQVPPNGGGYNNQGYDEEKAENPGRSGHRGGSDDEQEDEAPFNQEKLKKMDKRKKKMIERGKKKKKENVDDKKFSEVYNSIYENLKKKKGSKKSGEDHYGNKNDFYEINYASSDQVNSTSSVDDDSIFSDDVLKKYIIGQMLNIIRTSFHWAITSFLLFTLFEHFSIFYVYRLVSFLTLILFTPISIYLVKSQSIKFFLIATNTVRLIIWGFCIPFLYTLYRDEIKKYYVNRFYEFLFTLLLLVDNVQVNISNLIDIDNNGIDFLSKKYHLKITERAKRRFLTLHQFFFDASFIVLNPLIIFVMYLFSNFFSEPYLRDVFIYLSSLIFSVITIISLVVYTMGLEEAEKTLKQTFGKHRSACLESQATAEDSVEEDMVEAGNYDRGEMEDNDDDEEEEEQDEEAGTATRRGNRNKRTNLHSNRRGDKREDDQNDQHRDNEDDFEKYYARHSNKEKKHVSYSSYPNIYNDQTKKYLTERSNIEYDDYNGFENMSLKSQYRKQFYELVDNILRIKNDNTLLFYICSLSFLNSVEDMMILMLIPLTCIYVSEFFYINSIFVQLLIAVILISLTKCFENISYYSNKRNIIAVKDIFIGIILSGASLVFFFFPFLMINHLNIYSFLIFYIFCCLFYFFFSTNLKTTLSLNLQKYVRESKSDIYNFVGLSMSFVNLLFVILTAFFLSLMDNFVLNYVMICFFLILLLGLLYGWATSTLKDSNQA</sequence>
<feature type="compositionally biased region" description="Basic and acidic residues" evidence="1">
    <location>
        <begin position="565"/>
        <end position="582"/>
    </location>
</feature>
<feature type="region of interest" description="Disordered" evidence="1">
    <location>
        <begin position="56"/>
        <end position="209"/>
    </location>
</feature>
<dbReference type="AlphaFoldDB" id="W7A2Z5"/>
<keyword evidence="2" id="KW-0472">Membrane</keyword>
<keyword evidence="4" id="KW-1185">Reference proteome</keyword>
<feature type="compositionally biased region" description="Basic residues" evidence="1">
    <location>
        <begin position="192"/>
        <end position="209"/>
    </location>
</feature>
<accession>W7A2Z5</accession>
<evidence type="ECO:0008006" key="5">
    <source>
        <dbReference type="Google" id="ProtNLM"/>
    </source>
</evidence>
<feature type="compositionally biased region" description="Acidic residues" evidence="1">
    <location>
        <begin position="531"/>
        <end position="546"/>
    </location>
</feature>
<proteinExistence type="predicted"/>
<dbReference type="EMBL" id="KI965477">
    <property type="protein sequence ID" value="EUD65713.1"/>
    <property type="molecule type" value="Genomic_DNA"/>
</dbReference>
<feature type="transmembrane region" description="Helical" evidence="2">
    <location>
        <begin position="799"/>
        <end position="822"/>
    </location>
</feature>
<feature type="compositionally biased region" description="Basic and acidic residues" evidence="1">
    <location>
        <begin position="1"/>
        <end position="14"/>
    </location>
</feature>
<feature type="region of interest" description="Disordered" evidence="1">
    <location>
        <begin position="1"/>
        <end position="37"/>
    </location>
</feature>
<dbReference type="InterPro" id="IPR036259">
    <property type="entry name" value="MFS_trans_sf"/>
</dbReference>
<dbReference type="Proteomes" id="UP000030640">
    <property type="component" value="Unassembled WGS sequence"/>
</dbReference>
<evidence type="ECO:0000256" key="2">
    <source>
        <dbReference type="SAM" id="Phobius"/>
    </source>
</evidence>
<dbReference type="GeneID" id="20039235"/>
<organism evidence="3 4">
    <name type="scientific">Plasmodium inui San Antonio 1</name>
    <dbReference type="NCBI Taxonomy" id="1237626"/>
    <lineage>
        <taxon>Eukaryota</taxon>
        <taxon>Sar</taxon>
        <taxon>Alveolata</taxon>
        <taxon>Apicomplexa</taxon>
        <taxon>Aconoidasida</taxon>
        <taxon>Haemosporida</taxon>
        <taxon>Plasmodiidae</taxon>
        <taxon>Plasmodium</taxon>
        <taxon>Plasmodium (Plasmodium)</taxon>
    </lineage>
</organism>
<dbReference type="VEuPathDB" id="PlasmoDB:C922_03961"/>
<name>W7A2Z5_9APIC</name>
<evidence type="ECO:0000256" key="1">
    <source>
        <dbReference type="SAM" id="MobiDB-lite"/>
    </source>
</evidence>
<feature type="compositionally biased region" description="Basic residues" evidence="1">
    <location>
        <begin position="552"/>
        <end position="564"/>
    </location>
</feature>
<feature type="compositionally biased region" description="Basic and acidic residues" evidence="1">
    <location>
        <begin position="106"/>
        <end position="116"/>
    </location>
</feature>
<keyword evidence="2" id="KW-0812">Transmembrane</keyword>
<feature type="transmembrane region" description="Helical" evidence="2">
    <location>
        <begin position="733"/>
        <end position="753"/>
    </location>
</feature>
<feature type="transmembrane region" description="Helical" evidence="2">
    <location>
        <begin position="311"/>
        <end position="333"/>
    </location>
</feature>
<feature type="transmembrane region" description="Helical" evidence="2">
    <location>
        <begin position="759"/>
        <end position="778"/>
    </location>
</feature>
<dbReference type="RefSeq" id="XP_008817770.1">
    <property type="nucleotide sequence ID" value="XM_008819548.1"/>
</dbReference>
<feature type="transmembrane region" description="Helical" evidence="2">
    <location>
        <begin position="462"/>
        <end position="484"/>
    </location>
</feature>
<gene>
    <name evidence="3" type="ORF">C922_03961</name>
</gene>
<feature type="transmembrane region" description="Helical" evidence="2">
    <location>
        <begin position="660"/>
        <end position="682"/>
    </location>
</feature>
<reference evidence="3 4" key="1">
    <citation type="submission" date="2013-02" db="EMBL/GenBank/DDBJ databases">
        <title>The Genome Sequence of Plasmodium inui San Antonio 1.</title>
        <authorList>
            <consortium name="The Broad Institute Genome Sequencing Platform"/>
            <consortium name="The Broad Institute Genome Sequencing Center for Infectious Disease"/>
            <person name="Neafsey D."/>
            <person name="Cheeseman I."/>
            <person name="Volkman S."/>
            <person name="Adams J."/>
            <person name="Walker B."/>
            <person name="Young S.K."/>
            <person name="Zeng Q."/>
            <person name="Gargeya S."/>
            <person name="Fitzgerald M."/>
            <person name="Haas B."/>
            <person name="Abouelleil A."/>
            <person name="Alvarado L."/>
            <person name="Arachchi H.M."/>
            <person name="Berlin A.M."/>
            <person name="Chapman S.B."/>
            <person name="Dewar J."/>
            <person name="Goldberg J."/>
            <person name="Griggs A."/>
            <person name="Gujja S."/>
            <person name="Hansen M."/>
            <person name="Howarth C."/>
            <person name="Imamovic A."/>
            <person name="Larimer J."/>
            <person name="McCowan C."/>
            <person name="Murphy C."/>
            <person name="Neiman D."/>
            <person name="Pearson M."/>
            <person name="Priest M."/>
            <person name="Roberts A."/>
            <person name="Saif S."/>
            <person name="Shea T."/>
            <person name="Sisk P."/>
            <person name="Sykes S."/>
            <person name="Wortman J."/>
            <person name="Nusbaum C."/>
            <person name="Birren B."/>
        </authorList>
    </citation>
    <scope>NUCLEOTIDE SEQUENCE [LARGE SCALE GENOMIC DNA]</scope>
    <source>
        <strain evidence="3 4">San Antonio 1</strain>
    </source>
</reference>
<dbReference type="OrthoDB" id="372289at2759"/>
<feature type="transmembrane region" description="Helical" evidence="2">
    <location>
        <begin position="828"/>
        <end position="850"/>
    </location>
</feature>
<dbReference type="SUPFAM" id="SSF103473">
    <property type="entry name" value="MFS general substrate transporter"/>
    <property type="match status" value="1"/>
</dbReference>
<protein>
    <recommendedName>
        <fullName evidence="5">Transporter</fullName>
    </recommendedName>
</protein>
<feature type="transmembrane region" description="Helical" evidence="2">
    <location>
        <begin position="430"/>
        <end position="450"/>
    </location>
</feature>
<feature type="transmembrane region" description="Helical" evidence="2">
    <location>
        <begin position="340"/>
        <end position="364"/>
    </location>
</feature>